<evidence type="ECO:0000313" key="1">
    <source>
        <dbReference type="EMBL" id="CAG8805220.1"/>
    </source>
</evidence>
<evidence type="ECO:0000313" key="2">
    <source>
        <dbReference type="Proteomes" id="UP000789920"/>
    </source>
</evidence>
<organism evidence="1 2">
    <name type="scientific">Racocetra persica</name>
    <dbReference type="NCBI Taxonomy" id="160502"/>
    <lineage>
        <taxon>Eukaryota</taxon>
        <taxon>Fungi</taxon>
        <taxon>Fungi incertae sedis</taxon>
        <taxon>Mucoromycota</taxon>
        <taxon>Glomeromycotina</taxon>
        <taxon>Glomeromycetes</taxon>
        <taxon>Diversisporales</taxon>
        <taxon>Gigasporaceae</taxon>
        <taxon>Racocetra</taxon>
    </lineage>
</organism>
<reference evidence="1" key="1">
    <citation type="submission" date="2021-06" db="EMBL/GenBank/DDBJ databases">
        <authorList>
            <person name="Kallberg Y."/>
            <person name="Tangrot J."/>
            <person name="Rosling A."/>
        </authorList>
    </citation>
    <scope>NUCLEOTIDE SEQUENCE</scope>
    <source>
        <strain evidence="1">MA461A</strain>
    </source>
</reference>
<dbReference type="EMBL" id="CAJVQC010065176">
    <property type="protein sequence ID" value="CAG8805220.1"/>
    <property type="molecule type" value="Genomic_DNA"/>
</dbReference>
<keyword evidence="2" id="KW-1185">Reference proteome</keyword>
<dbReference type="Proteomes" id="UP000789920">
    <property type="component" value="Unassembled WGS sequence"/>
</dbReference>
<proteinExistence type="predicted"/>
<gene>
    <name evidence="1" type="ORF">RPERSI_LOCUS21882</name>
</gene>
<accession>A0ACA9RR91</accession>
<name>A0ACA9RR91_9GLOM</name>
<protein>
    <submittedName>
        <fullName evidence="1">25273_t:CDS:1</fullName>
    </submittedName>
</protein>
<feature type="non-terminal residue" evidence="1">
    <location>
        <position position="208"/>
    </location>
</feature>
<comment type="caution">
    <text evidence="1">The sequence shown here is derived from an EMBL/GenBank/DDBJ whole genome shotgun (WGS) entry which is preliminary data.</text>
</comment>
<sequence length="208" mass="23959">MELKELWEEFKRYFYYGTLFIATYTLISDYTFLSTLINSTSAMCQAFTNNTLINNIIPWEDANLSRWNSTSLFRYKFKSSNYDDYIIVIPDVNMTIYNLDYFTVNYGSYQSSFGLDHFNSYSGIVGTATINNTNMSIPLVIPVATANNNSFSKHTSYLIIREGYKSPKSICRASIPNCYVNDVINFPLNKIDINTSSTDNSVEFYDFD</sequence>